<keyword evidence="2" id="KW-0238">DNA-binding</keyword>
<dbReference type="EMBL" id="UFQS01000043">
    <property type="protein sequence ID" value="SSW98406.1"/>
    <property type="molecule type" value="Genomic_DNA"/>
</dbReference>
<evidence type="ECO:0000313" key="6">
    <source>
        <dbReference type="EMBL" id="SSX18792.1"/>
    </source>
</evidence>
<dbReference type="InterPro" id="IPR051365">
    <property type="entry name" value="TOX_HMG-box_domain"/>
</dbReference>
<evidence type="ECO:0000313" key="5">
    <source>
        <dbReference type="EMBL" id="SSW98406.1"/>
    </source>
</evidence>
<reference evidence="6" key="2">
    <citation type="submission" date="2018-07" db="EMBL/GenBank/DDBJ databases">
        <authorList>
            <person name="Quirk P.G."/>
            <person name="Krulwich T.A."/>
        </authorList>
    </citation>
    <scope>NUCLEOTIDE SEQUENCE</scope>
</reference>
<organism evidence="6">
    <name type="scientific">Culicoides sonorensis</name>
    <name type="common">Biting midge</name>
    <dbReference type="NCBI Taxonomy" id="179676"/>
    <lineage>
        <taxon>Eukaryota</taxon>
        <taxon>Metazoa</taxon>
        <taxon>Ecdysozoa</taxon>
        <taxon>Arthropoda</taxon>
        <taxon>Hexapoda</taxon>
        <taxon>Insecta</taxon>
        <taxon>Pterygota</taxon>
        <taxon>Neoptera</taxon>
        <taxon>Endopterygota</taxon>
        <taxon>Diptera</taxon>
        <taxon>Nematocera</taxon>
        <taxon>Chironomoidea</taxon>
        <taxon>Ceratopogonidae</taxon>
        <taxon>Ceratopogoninae</taxon>
        <taxon>Culicoides</taxon>
        <taxon>Monoculicoides</taxon>
    </lineage>
</organism>
<evidence type="ECO:0000256" key="2">
    <source>
        <dbReference type="ARBA" id="ARBA00023125"/>
    </source>
</evidence>
<name>A0A336LL79_CULSO</name>
<dbReference type="EMBL" id="UFQT01000043">
    <property type="protein sequence ID" value="SSX18792.1"/>
    <property type="molecule type" value="Genomic_DNA"/>
</dbReference>
<dbReference type="PANTHER" id="PTHR45781:SF1">
    <property type="entry name" value="HMG BOX DOMAIN-CONTAINING PROTEIN"/>
    <property type="match status" value="1"/>
</dbReference>
<dbReference type="AlphaFoldDB" id="A0A336LL79"/>
<dbReference type="GO" id="GO:0006357">
    <property type="term" value="P:regulation of transcription by RNA polymerase II"/>
    <property type="evidence" value="ECO:0007669"/>
    <property type="project" value="TreeGrafter"/>
</dbReference>
<dbReference type="PANTHER" id="PTHR45781">
    <property type="entry name" value="AGAP000281-PA"/>
    <property type="match status" value="1"/>
</dbReference>
<reference evidence="5" key="1">
    <citation type="submission" date="2018-04" db="EMBL/GenBank/DDBJ databases">
        <authorList>
            <person name="Go L.Y."/>
            <person name="Mitchell J.A."/>
        </authorList>
    </citation>
    <scope>NUCLEOTIDE SEQUENCE</scope>
    <source>
        <tissue evidence="5">Whole organism</tissue>
    </source>
</reference>
<gene>
    <name evidence="6" type="primary">CSON010708</name>
</gene>
<dbReference type="GO" id="GO:0031490">
    <property type="term" value="F:chromatin DNA binding"/>
    <property type="evidence" value="ECO:0007669"/>
    <property type="project" value="TreeGrafter"/>
</dbReference>
<keyword evidence="3" id="KW-0539">Nucleus</keyword>
<feature type="compositionally biased region" description="Basic and acidic residues" evidence="4">
    <location>
        <begin position="68"/>
        <end position="78"/>
    </location>
</feature>
<accession>A0A336LL79</accession>
<feature type="region of interest" description="Disordered" evidence="4">
    <location>
        <begin position="45"/>
        <end position="78"/>
    </location>
</feature>
<sequence>MIKFQARKVNRQESGLQILINLTTDPQNGDAIVTIDLLESSQDSIEITDIPASPKESGRTSPPLLTKQTEECETKPPFDDVPTQCIKSGCDKPPKEDDQWEGEFCSNECAVKYCHETFKLWLNNQKNS</sequence>
<evidence type="ECO:0000256" key="3">
    <source>
        <dbReference type="ARBA" id="ARBA00023242"/>
    </source>
</evidence>
<protein>
    <submittedName>
        <fullName evidence="6">CSON010708 protein</fullName>
    </submittedName>
</protein>
<evidence type="ECO:0000256" key="4">
    <source>
        <dbReference type="SAM" id="MobiDB-lite"/>
    </source>
</evidence>
<dbReference type="VEuPathDB" id="VectorBase:CSON010708"/>
<evidence type="ECO:0000256" key="1">
    <source>
        <dbReference type="ARBA" id="ARBA00004123"/>
    </source>
</evidence>
<comment type="subcellular location">
    <subcellularLocation>
        <location evidence="1">Nucleus</location>
    </subcellularLocation>
</comment>
<dbReference type="GO" id="GO:0005634">
    <property type="term" value="C:nucleus"/>
    <property type="evidence" value="ECO:0007669"/>
    <property type="project" value="UniProtKB-SubCell"/>
</dbReference>
<proteinExistence type="predicted"/>